<proteinExistence type="predicted"/>
<organism evidence="4 5">
    <name type="scientific">Roseinatronobacter domitianus</name>
    <dbReference type="NCBI Taxonomy" id="2940293"/>
    <lineage>
        <taxon>Bacteria</taxon>
        <taxon>Pseudomonadati</taxon>
        <taxon>Pseudomonadota</taxon>
        <taxon>Alphaproteobacteria</taxon>
        <taxon>Rhodobacterales</taxon>
        <taxon>Paracoccaceae</taxon>
        <taxon>Roseinatronobacter</taxon>
    </lineage>
</organism>
<dbReference type="InterPro" id="IPR000551">
    <property type="entry name" value="MerR-type_HTH_dom"/>
</dbReference>
<dbReference type="PANTHER" id="PTHR30204:SF93">
    <property type="entry name" value="HTH MERR-TYPE DOMAIN-CONTAINING PROTEIN"/>
    <property type="match status" value="1"/>
</dbReference>
<gene>
    <name evidence="4" type="ORF">M3N55_12190</name>
</gene>
<dbReference type="InterPro" id="IPR009061">
    <property type="entry name" value="DNA-bd_dom_put_sf"/>
</dbReference>
<protein>
    <submittedName>
        <fullName evidence="4">Helix-turn-helix domain-containing protein</fullName>
    </submittedName>
</protein>
<sequence>MIEHDNDLTLEEISKETDVSIRTLRSWIDEGLLEPPDKSGRGARYPRENVDRVWSVLALKAQKRSLKEIAEMFIMAGPSDFQDWAAQAPRSNTNVIASYVENNVPQEARGTPTKPQSFVHLDDPDVSASMSPEKQDYLRRKHMPTGGRPDKPRMSSRARREEEITAIEDLIPELERILGSVKPPRRVRSEPWIRLPVTFGFELSVRGDLSPRERHVFEQFAGELRALLRRRDQDERTELYPDGRR</sequence>
<evidence type="ECO:0000256" key="1">
    <source>
        <dbReference type="ARBA" id="ARBA00023125"/>
    </source>
</evidence>
<dbReference type="Pfam" id="PF13411">
    <property type="entry name" value="MerR_1"/>
    <property type="match status" value="1"/>
</dbReference>
<dbReference type="PROSITE" id="PS50937">
    <property type="entry name" value="HTH_MERR_2"/>
    <property type="match status" value="1"/>
</dbReference>
<feature type="domain" description="HTH merR-type" evidence="3">
    <location>
        <begin position="7"/>
        <end position="75"/>
    </location>
</feature>
<dbReference type="SMART" id="SM00422">
    <property type="entry name" value="HTH_MERR"/>
    <property type="match status" value="1"/>
</dbReference>
<dbReference type="InterPro" id="IPR047057">
    <property type="entry name" value="MerR_fam"/>
</dbReference>
<keyword evidence="1" id="KW-0238">DNA-binding</keyword>
<dbReference type="EMBL" id="JALZWP010000012">
    <property type="protein sequence ID" value="MCL1629491.1"/>
    <property type="molecule type" value="Genomic_DNA"/>
</dbReference>
<comment type="caution">
    <text evidence="4">The sequence shown here is derived from an EMBL/GenBank/DDBJ whole genome shotgun (WGS) entry which is preliminary data.</text>
</comment>
<name>A0ABT0M3Q2_9RHOB</name>
<dbReference type="SUPFAM" id="SSF46955">
    <property type="entry name" value="Putative DNA-binding domain"/>
    <property type="match status" value="1"/>
</dbReference>
<reference evidence="4 5" key="1">
    <citation type="submission" date="2022-05" db="EMBL/GenBank/DDBJ databases">
        <title>Seasonal and diel survey of microbial diversity of the Tyrrhenian coast.</title>
        <authorList>
            <person name="Gattoni G."/>
            <person name="Corral P."/>
        </authorList>
    </citation>
    <scope>NUCLEOTIDE SEQUENCE [LARGE SCALE GENOMIC DNA]</scope>
    <source>
        <strain evidence="4 5">V10</strain>
    </source>
</reference>
<dbReference type="RefSeq" id="WP_249059446.1">
    <property type="nucleotide sequence ID" value="NZ_JALZWP010000012.1"/>
</dbReference>
<dbReference type="PANTHER" id="PTHR30204">
    <property type="entry name" value="REDOX-CYCLING DRUG-SENSING TRANSCRIPTIONAL ACTIVATOR SOXR"/>
    <property type="match status" value="1"/>
</dbReference>
<feature type="region of interest" description="Disordered" evidence="2">
    <location>
        <begin position="106"/>
        <end position="159"/>
    </location>
</feature>
<evidence type="ECO:0000259" key="3">
    <source>
        <dbReference type="PROSITE" id="PS50937"/>
    </source>
</evidence>
<evidence type="ECO:0000256" key="2">
    <source>
        <dbReference type="SAM" id="MobiDB-lite"/>
    </source>
</evidence>
<dbReference type="Proteomes" id="UP001202550">
    <property type="component" value="Unassembled WGS sequence"/>
</dbReference>
<evidence type="ECO:0000313" key="4">
    <source>
        <dbReference type="EMBL" id="MCL1629491.1"/>
    </source>
</evidence>
<evidence type="ECO:0000313" key="5">
    <source>
        <dbReference type="Proteomes" id="UP001202550"/>
    </source>
</evidence>
<feature type="compositionally biased region" description="Basic and acidic residues" evidence="2">
    <location>
        <begin position="148"/>
        <end position="159"/>
    </location>
</feature>
<keyword evidence="5" id="KW-1185">Reference proteome</keyword>
<dbReference type="Gene3D" id="1.10.1660.10">
    <property type="match status" value="1"/>
</dbReference>
<accession>A0ABT0M3Q2</accession>